<proteinExistence type="predicted"/>
<organism evidence="2 3">
    <name type="scientific">Candidatus Woesebacteria bacterium GW2011_GWD1_38_10</name>
    <dbReference type="NCBI Taxonomy" id="1618592"/>
    <lineage>
        <taxon>Bacteria</taxon>
        <taxon>Candidatus Woeseibacteriota</taxon>
    </lineage>
</organism>
<accession>A0A0G0HXD8</accession>
<feature type="compositionally biased region" description="Low complexity" evidence="1">
    <location>
        <begin position="204"/>
        <end position="222"/>
    </location>
</feature>
<feature type="region of interest" description="Disordered" evidence="1">
    <location>
        <begin position="1"/>
        <end position="36"/>
    </location>
</feature>
<sequence length="237" mass="26311">MSITPARDQSGRFIKTSTDTTYSTAPTTKSESDEQISTYSITKKRTDPPLLFLRVSNPITYIKRWWKRVVGNEGVEFRLKVRPLTAIAIAMALGIFSFGVGRVSVPADSPIIKYIPQLLPAPTSNPWRETAFSGTLRSTNGDIYLLTSESEALSLNIPSNLDLSNYIGKRILAKGLFNENQRLLKIISVENIELLSTKPQKIPTTIPSPTTFHTPTPIPTNTQEEPLDVSVYNNPSM</sequence>
<reference evidence="2 3" key="1">
    <citation type="journal article" date="2015" name="Nature">
        <title>rRNA introns, odd ribosomes, and small enigmatic genomes across a large radiation of phyla.</title>
        <authorList>
            <person name="Brown C.T."/>
            <person name="Hug L.A."/>
            <person name="Thomas B.C."/>
            <person name="Sharon I."/>
            <person name="Castelle C.J."/>
            <person name="Singh A."/>
            <person name="Wilkins M.J."/>
            <person name="Williams K.H."/>
            <person name="Banfield J.F."/>
        </authorList>
    </citation>
    <scope>NUCLEOTIDE SEQUENCE [LARGE SCALE GENOMIC DNA]</scope>
</reference>
<dbReference type="EMBL" id="LBTW01000046">
    <property type="protein sequence ID" value="KKQ47778.1"/>
    <property type="molecule type" value="Genomic_DNA"/>
</dbReference>
<evidence type="ECO:0000256" key="1">
    <source>
        <dbReference type="SAM" id="MobiDB-lite"/>
    </source>
</evidence>
<protein>
    <submittedName>
        <fullName evidence="2">Uncharacterized protein</fullName>
    </submittedName>
</protein>
<evidence type="ECO:0000313" key="2">
    <source>
        <dbReference type="EMBL" id="KKQ47778.1"/>
    </source>
</evidence>
<feature type="compositionally biased region" description="Low complexity" evidence="1">
    <location>
        <begin position="16"/>
        <end position="29"/>
    </location>
</feature>
<comment type="caution">
    <text evidence="2">The sequence shown here is derived from an EMBL/GenBank/DDBJ whole genome shotgun (WGS) entry which is preliminary data.</text>
</comment>
<dbReference type="AlphaFoldDB" id="A0A0G0HXD8"/>
<name>A0A0G0HXD8_9BACT</name>
<gene>
    <name evidence="2" type="ORF">US67_C0046G0007</name>
</gene>
<evidence type="ECO:0000313" key="3">
    <source>
        <dbReference type="Proteomes" id="UP000034366"/>
    </source>
</evidence>
<dbReference type="Proteomes" id="UP000034366">
    <property type="component" value="Unassembled WGS sequence"/>
</dbReference>
<feature type="region of interest" description="Disordered" evidence="1">
    <location>
        <begin position="204"/>
        <end position="237"/>
    </location>
</feature>